<reference evidence="2 3" key="1">
    <citation type="submission" date="2018-10" db="EMBL/GenBank/DDBJ databases">
        <title>Genomic Encyclopedia of Type Strains, Phase IV (KMG-IV): sequencing the most valuable type-strain genomes for metagenomic binning, comparative biology and taxonomic classification.</title>
        <authorList>
            <person name="Goeker M."/>
        </authorList>
    </citation>
    <scope>NUCLEOTIDE SEQUENCE [LARGE SCALE GENOMIC DNA]</scope>
    <source>
        <strain evidence="2 3">DSM 26916</strain>
    </source>
</reference>
<dbReference type="InterPro" id="IPR043129">
    <property type="entry name" value="ATPase_NBD"/>
</dbReference>
<dbReference type="Pfam" id="PF00814">
    <property type="entry name" value="TsaD"/>
    <property type="match status" value="1"/>
</dbReference>
<proteinExistence type="predicted"/>
<dbReference type="PANTHER" id="PTHR11735:SF11">
    <property type="entry name" value="TRNA THREONYLCARBAMOYLADENOSINE BIOSYNTHESIS PROTEIN TSAB"/>
    <property type="match status" value="1"/>
</dbReference>
<dbReference type="CDD" id="cd24032">
    <property type="entry name" value="ASKHA_NBD_TsaB"/>
    <property type="match status" value="1"/>
</dbReference>
<protein>
    <submittedName>
        <fullName evidence="2">tRNA threonylcarbamoyladenosine biosynthesis protein TsaB</fullName>
    </submittedName>
</protein>
<sequence>MNLLAFETSTRRLSVALWHYGERLERDADLPNGGSEIILPWVHELLAEGELTLSQIDGIAYGAGPGGFTGLRLACGVAQGLAFGLGRPVVGVGSLEVLARAAHEATGAKKVFTCFDARMNEVYSAAWLLRDAIPMQVLPPAVSAPGEVHVPNGTDWLGCGDGFVSYFDALGGVLGETLVHVRSDIFPTAGALAALAARRFARNDGVDAAKAAPLYVRDKVALTTAERLAKGGVR</sequence>
<dbReference type="SUPFAM" id="SSF53067">
    <property type="entry name" value="Actin-like ATPase domain"/>
    <property type="match status" value="2"/>
</dbReference>
<dbReference type="Gene3D" id="3.30.420.40">
    <property type="match status" value="2"/>
</dbReference>
<dbReference type="EMBL" id="RCCI01000005">
    <property type="protein sequence ID" value="RLJ64811.1"/>
    <property type="molecule type" value="Genomic_DNA"/>
</dbReference>
<dbReference type="InterPro" id="IPR000905">
    <property type="entry name" value="Gcp-like_dom"/>
</dbReference>
<keyword evidence="3" id="KW-1185">Reference proteome</keyword>
<feature type="domain" description="Gcp-like" evidence="1">
    <location>
        <begin position="35"/>
        <end position="125"/>
    </location>
</feature>
<dbReference type="RefSeq" id="WP_121241135.1">
    <property type="nucleotide sequence ID" value="NZ_BHVV01000006.1"/>
</dbReference>
<dbReference type="NCBIfam" id="TIGR03725">
    <property type="entry name" value="T6A_YeaZ"/>
    <property type="match status" value="1"/>
</dbReference>
<dbReference type="OrthoDB" id="9809995at2"/>
<organism evidence="2 3">
    <name type="scientific">Sulfurisoma sediminicola</name>
    <dbReference type="NCBI Taxonomy" id="1381557"/>
    <lineage>
        <taxon>Bacteria</taxon>
        <taxon>Pseudomonadati</taxon>
        <taxon>Pseudomonadota</taxon>
        <taxon>Betaproteobacteria</taxon>
        <taxon>Nitrosomonadales</taxon>
        <taxon>Sterolibacteriaceae</taxon>
        <taxon>Sulfurisoma</taxon>
    </lineage>
</organism>
<dbReference type="PANTHER" id="PTHR11735">
    <property type="entry name" value="TRNA N6-ADENOSINE THREONYLCARBAMOYLTRANSFERASE"/>
    <property type="match status" value="1"/>
</dbReference>
<evidence type="ECO:0000313" key="3">
    <source>
        <dbReference type="Proteomes" id="UP000268908"/>
    </source>
</evidence>
<gene>
    <name evidence="2" type="ORF">DFR35_1459</name>
</gene>
<evidence type="ECO:0000313" key="2">
    <source>
        <dbReference type="EMBL" id="RLJ64811.1"/>
    </source>
</evidence>
<dbReference type="AlphaFoldDB" id="A0A497XCY6"/>
<dbReference type="GO" id="GO:0005829">
    <property type="term" value="C:cytosol"/>
    <property type="evidence" value="ECO:0007669"/>
    <property type="project" value="TreeGrafter"/>
</dbReference>
<dbReference type="GO" id="GO:0002949">
    <property type="term" value="P:tRNA threonylcarbamoyladenosine modification"/>
    <property type="evidence" value="ECO:0007669"/>
    <property type="project" value="InterPro"/>
</dbReference>
<name>A0A497XCY6_9PROT</name>
<evidence type="ECO:0000259" key="1">
    <source>
        <dbReference type="Pfam" id="PF00814"/>
    </source>
</evidence>
<comment type="caution">
    <text evidence="2">The sequence shown here is derived from an EMBL/GenBank/DDBJ whole genome shotgun (WGS) entry which is preliminary data.</text>
</comment>
<dbReference type="InterPro" id="IPR022496">
    <property type="entry name" value="T6A_TsaB"/>
</dbReference>
<accession>A0A497XCY6</accession>
<dbReference type="Proteomes" id="UP000268908">
    <property type="component" value="Unassembled WGS sequence"/>
</dbReference>